<reference evidence="1" key="4">
    <citation type="submission" date="2019-03" db="UniProtKB">
        <authorList>
            <consortium name="EnsemblPlants"/>
        </authorList>
    </citation>
    <scope>IDENTIFICATION</scope>
</reference>
<sequence>MEMLKLILPLYVSLLQLSLYLYPNVHSYFIYFQVFDKETLDKVYEKVAPSIVKVLLKPFSTGFVVSSTEKHNMVAVCSMLLIECKEKIRVRYSDGDTAVVDHTEKVSNSDMTILYARKTGKARPAVQFGVLEDIVCQKIVSLFPYKDGLMMFKGHIGLDDCTCEDSSGNIIPGQNIFSFTCPVGGSYSKDPDTDSDIRRRFMILTIGAPVFNLDGEVLGMIDSFSRSYDLKFARKSSEFRDELNKPGRVNWQLRSKKKLGSWHSTVGGRAVR</sequence>
<reference evidence="2" key="2">
    <citation type="journal article" date="2017" name="Nat. Plants">
        <title>The Aegilops tauschii genome reveals multiple impacts of transposons.</title>
        <authorList>
            <person name="Zhao G."/>
            <person name="Zou C."/>
            <person name="Li K."/>
            <person name="Wang K."/>
            <person name="Li T."/>
            <person name="Gao L."/>
            <person name="Zhang X."/>
            <person name="Wang H."/>
            <person name="Yang Z."/>
            <person name="Liu X."/>
            <person name="Jiang W."/>
            <person name="Mao L."/>
            <person name="Kong X."/>
            <person name="Jiao Y."/>
            <person name="Jia J."/>
        </authorList>
    </citation>
    <scope>NUCLEOTIDE SEQUENCE [LARGE SCALE GENOMIC DNA]</scope>
    <source>
        <strain evidence="2">cv. AL8/78</strain>
    </source>
</reference>
<reference evidence="2" key="1">
    <citation type="journal article" date="2014" name="Science">
        <title>Ancient hybridizations among the ancestral genomes of bread wheat.</title>
        <authorList>
            <consortium name="International Wheat Genome Sequencing Consortium,"/>
            <person name="Marcussen T."/>
            <person name="Sandve S.R."/>
            <person name="Heier L."/>
            <person name="Spannagl M."/>
            <person name="Pfeifer M."/>
            <person name="Jakobsen K.S."/>
            <person name="Wulff B.B."/>
            <person name="Steuernagel B."/>
            <person name="Mayer K.F."/>
            <person name="Olsen O.A."/>
        </authorList>
    </citation>
    <scope>NUCLEOTIDE SEQUENCE [LARGE SCALE GENOMIC DNA]</scope>
    <source>
        <strain evidence="2">cv. AL8/78</strain>
    </source>
</reference>
<dbReference type="Gramene" id="AET7Gv21044300.3">
    <property type="protein sequence ID" value="AET7Gv21044300.3"/>
    <property type="gene ID" value="AET7Gv21044300"/>
</dbReference>
<protein>
    <submittedName>
        <fullName evidence="1">Uncharacterized protein</fullName>
    </submittedName>
</protein>
<proteinExistence type="predicted"/>
<organism evidence="1 2">
    <name type="scientific">Aegilops tauschii subsp. strangulata</name>
    <name type="common">Goatgrass</name>
    <dbReference type="NCBI Taxonomy" id="200361"/>
    <lineage>
        <taxon>Eukaryota</taxon>
        <taxon>Viridiplantae</taxon>
        <taxon>Streptophyta</taxon>
        <taxon>Embryophyta</taxon>
        <taxon>Tracheophyta</taxon>
        <taxon>Spermatophyta</taxon>
        <taxon>Magnoliopsida</taxon>
        <taxon>Liliopsida</taxon>
        <taxon>Poales</taxon>
        <taxon>Poaceae</taxon>
        <taxon>BOP clade</taxon>
        <taxon>Pooideae</taxon>
        <taxon>Triticodae</taxon>
        <taxon>Triticeae</taxon>
        <taxon>Triticinae</taxon>
        <taxon>Aegilops</taxon>
    </lineage>
</organism>
<keyword evidence="2" id="KW-1185">Reference proteome</keyword>
<reference evidence="1" key="5">
    <citation type="journal article" date="2021" name="G3 (Bethesda)">
        <title>Aegilops tauschii genome assembly Aet v5.0 features greater sequence contiguity and improved annotation.</title>
        <authorList>
            <person name="Wang L."/>
            <person name="Zhu T."/>
            <person name="Rodriguez J.C."/>
            <person name="Deal K.R."/>
            <person name="Dubcovsky J."/>
            <person name="McGuire P.E."/>
            <person name="Lux T."/>
            <person name="Spannagl M."/>
            <person name="Mayer K.F.X."/>
            <person name="Baldrich P."/>
            <person name="Meyers B.C."/>
            <person name="Huo N."/>
            <person name="Gu Y.Q."/>
            <person name="Zhou H."/>
            <person name="Devos K.M."/>
            <person name="Bennetzen J.L."/>
            <person name="Unver T."/>
            <person name="Budak H."/>
            <person name="Gulick P.J."/>
            <person name="Galiba G."/>
            <person name="Kalapos B."/>
            <person name="Nelson D.R."/>
            <person name="Li P."/>
            <person name="You F.M."/>
            <person name="Luo M.C."/>
            <person name="Dvorak J."/>
        </authorList>
    </citation>
    <scope>NUCLEOTIDE SEQUENCE [LARGE SCALE GENOMIC DNA]</scope>
    <source>
        <strain evidence="1">cv. AL8/78</strain>
    </source>
</reference>
<dbReference type="AlphaFoldDB" id="A0A453SRK6"/>
<accession>A0A453SRK6</accession>
<evidence type="ECO:0000313" key="1">
    <source>
        <dbReference type="EnsemblPlants" id="AET7Gv21044300.3"/>
    </source>
</evidence>
<name>A0A453SRK6_AEGTS</name>
<dbReference type="SUPFAM" id="SSF50494">
    <property type="entry name" value="Trypsin-like serine proteases"/>
    <property type="match status" value="1"/>
</dbReference>
<reference evidence="1" key="3">
    <citation type="journal article" date="2017" name="Nature">
        <title>Genome sequence of the progenitor of the wheat D genome Aegilops tauschii.</title>
        <authorList>
            <person name="Luo M.C."/>
            <person name="Gu Y.Q."/>
            <person name="Puiu D."/>
            <person name="Wang H."/>
            <person name="Twardziok S.O."/>
            <person name="Deal K.R."/>
            <person name="Huo N."/>
            <person name="Zhu T."/>
            <person name="Wang L."/>
            <person name="Wang Y."/>
            <person name="McGuire P.E."/>
            <person name="Liu S."/>
            <person name="Long H."/>
            <person name="Ramasamy R.K."/>
            <person name="Rodriguez J.C."/>
            <person name="Van S.L."/>
            <person name="Yuan L."/>
            <person name="Wang Z."/>
            <person name="Xia Z."/>
            <person name="Xiao L."/>
            <person name="Anderson O.D."/>
            <person name="Ouyang S."/>
            <person name="Liang Y."/>
            <person name="Zimin A.V."/>
            <person name="Pertea G."/>
            <person name="Qi P."/>
            <person name="Bennetzen J.L."/>
            <person name="Dai X."/>
            <person name="Dawson M.W."/>
            <person name="Muller H.G."/>
            <person name="Kugler K."/>
            <person name="Rivarola-Duarte L."/>
            <person name="Spannagl M."/>
            <person name="Mayer K.F.X."/>
            <person name="Lu F.H."/>
            <person name="Bevan M.W."/>
            <person name="Leroy P."/>
            <person name="Li P."/>
            <person name="You F.M."/>
            <person name="Sun Q."/>
            <person name="Liu Z."/>
            <person name="Lyons E."/>
            <person name="Wicker T."/>
            <person name="Salzberg S.L."/>
            <person name="Devos K.M."/>
            <person name="Dvorak J."/>
        </authorList>
    </citation>
    <scope>NUCLEOTIDE SEQUENCE [LARGE SCALE GENOMIC DNA]</scope>
    <source>
        <strain evidence="1">cv. AL8/78</strain>
    </source>
</reference>
<dbReference type="InterPro" id="IPR009003">
    <property type="entry name" value="Peptidase_S1_PA"/>
</dbReference>
<dbReference type="EnsemblPlants" id="AET7Gv21044300.3">
    <property type="protein sequence ID" value="AET7Gv21044300.3"/>
    <property type="gene ID" value="AET7Gv21044300"/>
</dbReference>
<dbReference type="Proteomes" id="UP000015105">
    <property type="component" value="Chromosome 7D"/>
</dbReference>
<evidence type="ECO:0000313" key="2">
    <source>
        <dbReference type="Proteomes" id="UP000015105"/>
    </source>
</evidence>